<dbReference type="InterPro" id="IPR036388">
    <property type="entry name" value="WH-like_DNA-bd_sf"/>
</dbReference>
<gene>
    <name evidence="2" type="ordered locus">Ngar_c07360</name>
</gene>
<dbReference type="STRING" id="1237085.Ngar_c07360"/>
<organism evidence="2 3">
    <name type="scientific">Nitrososphaera gargensis (strain Ga9.2)</name>
    <dbReference type="NCBI Taxonomy" id="1237085"/>
    <lineage>
        <taxon>Archaea</taxon>
        <taxon>Nitrososphaerota</taxon>
        <taxon>Nitrososphaeria</taxon>
        <taxon>Nitrososphaerales</taxon>
        <taxon>Nitrososphaeraceae</taxon>
        <taxon>Nitrososphaera</taxon>
    </lineage>
</organism>
<name>K0IMA0_NITGG</name>
<evidence type="ECO:0000313" key="3">
    <source>
        <dbReference type="Proteomes" id="UP000008037"/>
    </source>
</evidence>
<dbReference type="SUPFAM" id="SSF46785">
    <property type="entry name" value="Winged helix' DNA-binding domain"/>
    <property type="match status" value="1"/>
</dbReference>
<proteinExistence type="predicted"/>
<dbReference type="Proteomes" id="UP000008037">
    <property type="component" value="Chromosome"/>
</dbReference>
<sequence>MQREEKVRNRSKLDIIYDILASATGGVRKTHIMSRANLSSEQMNFYFNTLLHHSLLDAEKDSDDNLVYRTTQKGIKFLHCCAQIKSLIAPIVKVRTQGELLFL</sequence>
<dbReference type="InterPro" id="IPR036390">
    <property type="entry name" value="WH_DNA-bd_sf"/>
</dbReference>
<dbReference type="Pfam" id="PF14947">
    <property type="entry name" value="HTH_45"/>
    <property type="match status" value="1"/>
</dbReference>
<dbReference type="KEGG" id="nga:Ngar_c07360"/>
<dbReference type="BioCyc" id="CNIT1237085:G1324-734-MONOMER"/>
<feature type="domain" description="ArnR1-like winged helix-turn-helix" evidence="1">
    <location>
        <begin position="10"/>
        <end position="87"/>
    </location>
</feature>
<dbReference type="InterPro" id="IPR038723">
    <property type="entry name" value="ArnR1-like_HTH"/>
</dbReference>
<dbReference type="HOGENOM" id="CLU_159725_0_1_2"/>
<dbReference type="InParanoid" id="K0IMA0"/>
<dbReference type="EMBL" id="CP002408">
    <property type="protein sequence ID" value="AFU57679.1"/>
    <property type="molecule type" value="Genomic_DNA"/>
</dbReference>
<keyword evidence="3" id="KW-1185">Reference proteome</keyword>
<accession>K0IMA0</accession>
<dbReference type="RefSeq" id="WP_015018224.1">
    <property type="nucleotide sequence ID" value="NC_018719.1"/>
</dbReference>
<dbReference type="AlphaFoldDB" id="K0IMA0"/>
<evidence type="ECO:0000313" key="2">
    <source>
        <dbReference type="EMBL" id="AFU57679.1"/>
    </source>
</evidence>
<dbReference type="GeneID" id="13795131"/>
<reference evidence="2 3" key="1">
    <citation type="journal article" date="2012" name="Environ. Microbiol.">
        <title>The genome of the ammonia-oxidizing Candidatus Nitrososphaera gargensis: insights into metabolic versatility and environmental adaptations.</title>
        <authorList>
            <person name="Spang A."/>
            <person name="Poehlein A."/>
            <person name="Offre P."/>
            <person name="Zumbragel S."/>
            <person name="Haider S."/>
            <person name="Rychlik N."/>
            <person name="Nowka B."/>
            <person name="Schmeisser C."/>
            <person name="Lebedeva E.V."/>
            <person name="Rattei T."/>
            <person name="Bohm C."/>
            <person name="Schmid M."/>
            <person name="Galushko A."/>
            <person name="Hatzenpichler R."/>
            <person name="Weinmaier T."/>
            <person name="Daniel R."/>
            <person name="Schleper C."/>
            <person name="Spieck E."/>
            <person name="Streit W."/>
            <person name="Wagner M."/>
        </authorList>
    </citation>
    <scope>NUCLEOTIDE SEQUENCE [LARGE SCALE GENOMIC DNA]</scope>
    <source>
        <strain evidence="3">Ga9.2</strain>
    </source>
</reference>
<evidence type="ECO:0000259" key="1">
    <source>
        <dbReference type="Pfam" id="PF14947"/>
    </source>
</evidence>
<dbReference type="Gene3D" id="1.10.10.10">
    <property type="entry name" value="Winged helix-like DNA-binding domain superfamily/Winged helix DNA-binding domain"/>
    <property type="match status" value="1"/>
</dbReference>
<protein>
    <recommendedName>
        <fullName evidence="1">ArnR1-like winged helix-turn-helix domain-containing protein</fullName>
    </recommendedName>
</protein>